<organism evidence="1 2">
    <name type="scientific">Gemmata algarum</name>
    <dbReference type="NCBI Taxonomy" id="2975278"/>
    <lineage>
        <taxon>Bacteria</taxon>
        <taxon>Pseudomonadati</taxon>
        <taxon>Planctomycetota</taxon>
        <taxon>Planctomycetia</taxon>
        <taxon>Gemmatales</taxon>
        <taxon>Gemmataceae</taxon>
        <taxon>Gemmata</taxon>
    </lineage>
</organism>
<dbReference type="EMBL" id="JAXBLV010000244">
    <property type="protein sequence ID" value="MDY3563564.1"/>
    <property type="molecule type" value="Genomic_DNA"/>
</dbReference>
<evidence type="ECO:0000313" key="1">
    <source>
        <dbReference type="EMBL" id="MDY3563564.1"/>
    </source>
</evidence>
<accession>A0ABU5FCM5</accession>
<evidence type="ECO:0008006" key="3">
    <source>
        <dbReference type="Google" id="ProtNLM"/>
    </source>
</evidence>
<gene>
    <name evidence="1" type="ORF">R5W23_005178</name>
</gene>
<dbReference type="Proteomes" id="UP001272242">
    <property type="component" value="Unassembled WGS sequence"/>
</dbReference>
<keyword evidence="2" id="KW-1185">Reference proteome</keyword>
<dbReference type="RefSeq" id="WP_320689741.1">
    <property type="nucleotide sequence ID" value="NZ_JAXBLV010000244.1"/>
</dbReference>
<protein>
    <recommendedName>
        <fullName evidence="3">Barstar (barnase inhibitor) domain-containing protein</fullName>
    </recommendedName>
</protein>
<comment type="caution">
    <text evidence="1">The sequence shown here is derived from an EMBL/GenBank/DDBJ whole genome shotgun (WGS) entry which is preliminary data.</text>
</comment>
<evidence type="ECO:0000313" key="2">
    <source>
        <dbReference type="Proteomes" id="UP001272242"/>
    </source>
</evidence>
<sequence>MNGMVVFHSPAERQASAAVHGSWSRTPAELVLEARANGGFGNDVHNVCAEFLGWLLARSPRPGSFCVLSLPGVPWHGTDDEWERWYHRVMGVLAEQLPPPVLVNLDDFSVSQGGQVVWAPSIRCNG</sequence>
<name>A0ABU5FCM5_9BACT</name>
<proteinExistence type="predicted"/>
<reference evidence="2" key="1">
    <citation type="journal article" date="2023" name="Mar. Drugs">
        <title>Gemmata algarum, a Novel Planctomycete Isolated from an Algal Mat, Displays Antimicrobial Activity.</title>
        <authorList>
            <person name="Kumar G."/>
            <person name="Kallscheuer N."/>
            <person name="Kashif M."/>
            <person name="Ahamad S."/>
            <person name="Jagadeeshwari U."/>
            <person name="Pannikurungottu S."/>
            <person name="Haufschild T."/>
            <person name="Kabuu M."/>
            <person name="Sasikala C."/>
            <person name="Jogler C."/>
            <person name="Ramana C."/>
        </authorList>
    </citation>
    <scope>NUCLEOTIDE SEQUENCE [LARGE SCALE GENOMIC DNA]</scope>
    <source>
        <strain evidence="2">JC673</strain>
    </source>
</reference>